<dbReference type="PANTHER" id="PTHR43817:SF1">
    <property type="entry name" value="HYDROLASE, FAMILY 43, PUTATIVE (AFU_ORTHOLOGUE AFUA_3G01660)-RELATED"/>
    <property type="match status" value="1"/>
</dbReference>
<evidence type="ECO:0000313" key="4">
    <source>
        <dbReference type="Proteomes" id="UP001610100"/>
    </source>
</evidence>
<evidence type="ECO:0000313" key="3">
    <source>
        <dbReference type="EMBL" id="MFH6771688.1"/>
    </source>
</evidence>
<accession>A0ABW7N128</accession>
<proteinExistence type="predicted"/>
<comment type="caution">
    <text evidence="3">The sequence shown here is derived from an EMBL/GenBank/DDBJ whole genome shotgun (WGS) entry which is preliminary data.</text>
</comment>
<dbReference type="Gene3D" id="2.60.120.260">
    <property type="entry name" value="Galactose-binding domain-like"/>
    <property type="match status" value="1"/>
</dbReference>
<protein>
    <submittedName>
        <fullName evidence="3">Glycosyl hydrolase</fullName>
    </submittedName>
</protein>
<organism evidence="3 4">
    <name type="scientific">Gaetbulibacter aestuarii</name>
    <dbReference type="NCBI Taxonomy" id="1502358"/>
    <lineage>
        <taxon>Bacteria</taxon>
        <taxon>Pseudomonadati</taxon>
        <taxon>Bacteroidota</taxon>
        <taxon>Flavobacteriia</taxon>
        <taxon>Flavobacteriales</taxon>
        <taxon>Flavobacteriaceae</taxon>
        <taxon>Gaetbulibacter</taxon>
    </lineage>
</organism>
<dbReference type="RefSeq" id="WP_344740849.1">
    <property type="nucleotide sequence ID" value="NZ_BAABAY010000002.1"/>
</dbReference>
<keyword evidence="1" id="KW-0732">Signal</keyword>
<evidence type="ECO:0000256" key="1">
    <source>
        <dbReference type="ARBA" id="ARBA00022729"/>
    </source>
</evidence>
<keyword evidence="4" id="KW-1185">Reference proteome</keyword>
<dbReference type="InterPro" id="IPR008979">
    <property type="entry name" value="Galactose-bd-like_sf"/>
</dbReference>
<dbReference type="NCBIfam" id="NF045579">
    <property type="entry name" value="rhamnoside_JR"/>
    <property type="match status" value="1"/>
</dbReference>
<sequence length="1089" mass="123804">MKPLRSIPFIIPLTFICSLLINCTSEEQQQVDYGAVKSGFVTPKPDNTLWCYWYWIGDDISKEGITKDLEAMKKAGIGSAFIGNINPEEKDGRVPMLSEDWWGHMVHAVNEGKRLGVNIGVFNCPGWSQSGGPWIKADMAMRHLVYSEIKVAGGKKINLNLKKPTAIFQDVYVLAFPTIAEEKNILSDKNAEIKISPEITDANLLIDHDTTTVAGFPSNIKNYQIDITAGKYFTVRSLRIKPSIDPIKFSCEVFAKIKGEFKFIKQFDVDRSKLTANVGPDKYAPILESLPKTQARQFRLKITVIPGVFQSETYPDSKVSKWHLAEITLSEAAGLEDYANKDLGKMHPTPFPKWDSYLWPEQPKVSANQKIPVDQVIDISDKMDSQGNLNWEAPNGNWTVQRFGMTPTGTKNAPAAPQGKGYEVDKANKEFVKYHYKHFIGELLKRIPEENKSAFKYVVADSYEMGSENWTDDYEKRFRSQFGYDPKKYLPVLSGRIVGSVEESNRFLWDLRRSIADAVAYDYVGGLREASNKDHLKLWLENYGHWGFPSEFLMYGGQSDYVSGEFWNEGTLGNIECKSASSAAHIYGKPQVSAEAFTAANRTYVRYPALLKKRGDWSYTEGINHFVLHLYIHQPDDNRMPGVNAWFSTEFNRHNTWFKKGKAYFDYLRRCQHLLQQGNYAADVCYFIGENAPIMTGVRNPELPKGYSYDYINAEVILKRLSVKDGKFVLPDGMTYSLMVLPPLKTMRPELLTKIGELVKAGGKIYGQAPERSPSLKNYPECDETVKELADKMWSNTDGKIKKFGDGFIVNGLELQDALKELHVYKDVELNTDADVLWTHRTMPGMEIYFITNQTDQKIFFTPSFRVSGLKPQLWDAVTGEIRALNEFTEKNDRTTVPLTMEPYQSWFIVFTNSKTKTTSYKKNFPKTTVVKTLNESWLVNFKNKSLGPKKSVEFPELTDWIKNENDSIKYYSGTAIYKSKFYFHKENNDKDVFIDLGKVGVMASVKINGQDIGTTWIAPFRLKATQEIKDGENEIEVEVVNVWRNRLTGDKTLPENERTTWVNLDNITPGEALISSGLLGPVTIESIK</sequence>
<dbReference type="Proteomes" id="UP001610100">
    <property type="component" value="Unassembled WGS sequence"/>
</dbReference>
<keyword evidence="2 3" id="KW-0378">Hydrolase</keyword>
<dbReference type="EMBL" id="JBAWKB010000002">
    <property type="protein sequence ID" value="MFH6771688.1"/>
    <property type="molecule type" value="Genomic_DNA"/>
</dbReference>
<dbReference type="GO" id="GO:0016787">
    <property type="term" value="F:hydrolase activity"/>
    <property type="evidence" value="ECO:0007669"/>
    <property type="project" value="UniProtKB-KW"/>
</dbReference>
<reference evidence="3 4" key="1">
    <citation type="submission" date="2024-02" db="EMBL/GenBank/DDBJ databases">
        <title>A Gaetbulibacter species isolated from tidal flats and genomic insights of their niches.</title>
        <authorList>
            <person name="Ye Y."/>
        </authorList>
    </citation>
    <scope>NUCLEOTIDE SEQUENCE [LARGE SCALE GENOMIC DNA]</scope>
    <source>
        <strain evidence="3 4">KYW382</strain>
    </source>
</reference>
<name>A0ABW7N128_9FLAO</name>
<dbReference type="Pfam" id="PF17132">
    <property type="entry name" value="Glyco_hydro_106"/>
    <property type="match status" value="1"/>
</dbReference>
<evidence type="ECO:0000256" key="2">
    <source>
        <dbReference type="ARBA" id="ARBA00022801"/>
    </source>
</evidence>
<dbReference type="PANTHER" id="PTHR43817">
    <property type="entry name" value="GLYCOSYL HYDROLASE"/>
    <property type="match status" value="1"/>
</dbReference>
<gene>
    <name evidence="3" type="ORF">V8G58_07045</name>
</gene>
<dbReference type="SUPFAM" id="SSF49785">
    <property type="entry name" value="Galactose-binding domain-like"/>
    <property type="match status" value="1"/>
</dbReference>